<protein>
    <submittedName>
        <fullName evidence="2">Uncharacterized protein</fullName>
    </submittedName>
</protein>
<comment type="caution">
    <text evidence="2">The sequence shown here is derived from an EMBL/GenBank/DDBJ whole genome shotgun (WGS) entry which is preliminary data.</text>
</comment>
<proteinExistence type="predicted"/>
<sequence>MKRFEEQRVIPDCRNAGNPAHRCSDYCYTVIAEAKKRLSKEEAANHKLRVIPGMLDRREMLMCLSKREVNSPKDRVTKRNKVVADGDSDSTAIEAKKPKSSVTSILANVPLEENERSQGCLGEGPYRLDSLKAFQDKMDLVFQFHWFGVIFFAFLCS</sequence>
<reference evidence="2" key="2">
    <citation type="submission" date="2023-05" db="EMBL/GenBank/DDBJ databases">
        <authorList>
            <person name="Schelkunov M.I."/>
        </authorList>
    </citation>
    <scope>NUCLEOTIDE SEQUENCE</scope>
    <source>
        <strain evidence="2">Hsosn_3</strain>
        <tissue evidence="2">Leaf</tissue>
    </source>
</reference>
<gene>
    <name evidence="2" type="ORF">POM88_036439</name>
</gene>
<name>A0AAD8HQ71_9APIA</name>
<dbReference type="Proteomes" id="UP001237642">
    <property type="component" value="Unassembled WGS sequence"/>
</dbReference>
<feature type="region of interest" description="Disordered" evidence="1">
    <location>
        <begin position="74"/>
        <end position="94"/>
    </location>
</feature>
<evidence type="ECO:0000313" key="3">
    <source>
        <dbReference type="Proteomes" id="UP001237642"/>
    </source>
</evidence>
<evidence type="ECO:0000313" key="2">
    <source>
        <dbReference type="EMBL" id="KAK1370347.1"/>
    </source>
</evidence>
<dbReference type="EMBL" id="JAUIZM010000008">
    <property type="protein sequence ID" value="KAK1370347.1"/>
    <property type="molecule type" value="Genomic_DNA"/>
</dbReference>
<accession>A0AAD8HQ71</accession>
<evidence type="ECO:0000256" key="1">
    <source>
        <dbReference type="SAM" id="MobiDB-lite"/>
    </source>
</evidence>
<reference evidence="2" key="1">
    <citation type="submission" date="2023-02" db="EMBL/GenBank/DDBJ databases">
        <title>Genome of toxic invasive species Heracleum sosnowskyi carries increased number of genes despite the absence of recent whole-genome duplications.</title>
        <authorList>
            <person name="Schelkunov M."/>
            <person name="Shtratnikova V."/>
            <person name="Makarenko M."/>
            <person name="Klepikova A."/>
            <person name="Omelchenko D."/>
            <person name="Novikova G."/>
            <person name="Obukhova E."/>
            <person name="Bogdanov V."/>
            <person name="Penin A."/>
            <person name="Logacheva M."/>
        </authorList>
    </citation>
    <scope>NUCLEOTIDE SEQUENCE</scope>
    <source>
        <strain evidence="2">Hsosn_3</strain>
        <tissue evidence="2">Leaf</tissue>
    </source>
</reference>
<keyword evidence="3" id="KW-1185">Reference proteome</keyword>
<dbReference type="AlphaFoldDB" id="A0AAD8HQ71"/>
<organism evidence="2 3">
    <name type="scientific">Heracleum sosnowskyi</name>
    <dbReference type="NCBI Taxonomy" id="360622"/>
    <lineage>
        <taxon>Eukaryota</taxon>
        <taxon>Viridiplantae</taxon>
        <taxon>Streptophyta</taxon>
        <taxon>Embryophyta</taxon>
        <taxon>Tracheophyta</taxon>
        <taxon>Spermatophyta</taxon>
        <taxon>Magnoliopsida</taxon>
        <taxon>eudicotyledons</taxon>
        <taxon>Gunneridae</taxon>
        <taxon>Pentapetalae</taxon>
        <taxon>asterids</taxon>
        <taxon>campanulids</taxon>
        <taxon>Apiales</taxon>
        <taxon>Apiaceae</taxon>
        <taxon>Apioideae</taxon>
        <taxon>apioid superclade</taxon>
        <taxon>Tordylieae</taxon>
        <taxon>Tordyliinae</taxon>
        <taxon>Heracleum</taxon>
    </lineage>
</organism>